<evidence type="ECO:0000256" key="1">
    <source>
        <dbReference type="SAM" id="SignalP"/>
    </source>
</evidence>
<accession>A0AAE0DGA1</accession>
<reference evidence="2" key="1">
    <citation type="submission" date="2022-11" db="EMBL/GenBank/DDBJ databases">
        <title>Chromosomal genome sequence assembly and mating type (MAT) locus characterization of the leprose asexual lichenized fungus Lepraria neglecta (Nyl.) Erichsen.</title>
        <authorList>
            <person name="Allen J.L."/>
            <person name="Pfeffer B."/>
        </authorList>
    </citation>
    <scope>NUCLEOTIDE SEQUENCE</scope>
    <source>
        <strain evidence="2">Allen 5258</strain>
    </source>
</reference>
<protein>
    <submittedName>
        <fullName evidence="2">Uncharacterized protein</fullName>
    </submittedName>
</protein>
<evidence type="ECO:0000313" key="2">
    <source>
        <dbReference type="EMBL" id="KAK3168459.1"/>
    </source>
</evidence>
<comment type="caution">
    <text evidence="2">The sequence shown here is derived from an EMBL/GenBank/DDBJ whole genome shotgun (WGS) entry which is preliminary data.</text>
</comment>
<gene>
    <name evidence="2" type="ORF">OEA41_004907</name>
</gene>
<dbReference type="AlphaFoldDB" id="A0AAE0DGA1"/>
<proteinExistence type="predicted"/>
<dbReference type="EMBL" id="JASNWA010000010">
    <property type="protein sequence ID" value="KAK3168459.1"/>
    <property type="molecule type" value="Genomic_DNA"/>
</dbReference>
<keyword evidence="1" id="KW-0732">Signal</keyword>
<evidence type="ECO:0000313" key="3">
    <source>
        <dbReference type="Proteomes" id="UP001276659"/>
    </source>
</evidence>
<organism evidence="2 3">
    <name type="scientific">Lepraria neglecta</name>
    <dbReference type="NCBI Taxonomy" id="209136"/>
    <lineage>
        <taxon>Eukaryota</taxon>
        <taxon>Fungi</taxon>
        <taxon>Dikarya</taxon>
        <taxon>Ascomycota</taxon>
        <taxon>Pezizomycotina</taxon>
        <taxon>Lecanoromycetes</taxon>
        <taxon>OSLEUM clade</taxon>
        <taxon>Lecanoromycetidae</taxon>
        <taxon>Lecanorales</taxon>
        <taxon>Lecanorineae</taxon>
        <taxon>Stereocaulaceae</taxon>
        <taxon>Lepraria</taxon>
    </lineage>
</organism>
<name>A0AAE0DGA1_9LECA</name>
<keyword evidence="3" id="KW-1185">Reference proteome</keyword>
<feature type="chain" id="PRO_5042278781" evidence="1">
    <location>
        <begin position="23"/>
        <end position="340"/>
    </location>
</feature>
<sequence>MLHSLLLSLGLHLLLLASQTKAINIDNSCKTWSVGDKTQSITDALTATIKIYQRSSGFLDNFIQAPDLLSSLDRLRIQNLPTAFFLDPSHPEYVDTNDGLKGVFETLSGITLDNYKPKIFCGITLTTAADTTPDQKAGKFDLIQLTNPDGTPQINPSTGKQAFRYVEWTVPAEPSQWNDNEVPCDDENGVFTQAFTTNRASGTHTITFCPKHWTQQAGVTINDAFPYDNTGMTDDYSTKAPPANELDYYRTSTAGVLAHESHHVYIQPSQDYPLHPPLGPLTLAYYYAGATELKVQRIAAKGNYQDLYGNVDNCVSFALGFFFKGNQWTSGRAQKNPTPP</sequence>
<feature type="signal peptide" evidence="1">
    <location>
        <begin position="1"/>
        <end position="22"/>
    </location>
</feature>
<dbReference type="Proteomes" id="UP001276659">
    <property type="component" value="Unassembled WGS sequence"/>
</dbReference>